<proteinExistence type="predicted"/>
<keyword evidence="2" id="KW-1185">Reference proteome</keyword>
<comment type="caution">
    <text evidence="1">The sequence shown here is derived from an EMBL/GenBank/DDBJ whole genome shotgun (WGS) entry which is preliminary data.</text>
</comment>
<sequence length="50" mass="5700">MVDYLTELMEEKFAAKTNNELSDEDKQSILAQVFEKFNVEEGDSIINTTA</sequence>
<dbReference type="RefSeq" id="WP_242288741.1">
    <property type="nucleotide sequence ID" value="NZ_JAKKSL010000006.1"/>
</dbReference>
<evidence type="ECO:0000313" key="2">
    <source>
        <dbReference type="Proteomes" id="UP001139646"/>
    </source>
</evidence>
<evidence type="ECO:0000313" key="1">
    <source>
        <dbReference type="EMBL" id="MCI2285816.1"/>
    </source>
</evidence>
<accession>A0ABS9X6F2</accession>
<name>A0ABS9X6F2_9GAMM</name>
<gene>
    <name evidence="1" type="ORF">L3081_23590</name>
</gene>
<reference evidence="1" key="1">
    <citation type="submission" date="2022-01" db="EMBL/GenBank/DDBJ databases">
        <title>Colwellia maritima, isolated from seawater.</title>
        <authorList>
            <person name="Kristyanto S."/>
            <person name="Jung J."/>
            <person name="Jeon C.O."/>
        </authorList>
    </citation>
    <scope>NUCLEOTIDE SEQUENCE</scope>
    <source>
        <strain evidence="1">MSW7</strain>
    </source>
</reference>
<dbReference type="Proteomes" id="UP001139646">
    <property type="component" value="Unassembled WGS sequence"/>
</dbReference>
<organism evidence="1 2">
    <name type="scientific">Colwellia maritima</name>
    <dbReference type="NCBI Taxonomy" id="2912588"/>
    <lineage>
        <taxon>Bacteria</taxon>
        <taxon>Pseudomonadati</taxon>
        <taxon>Pseudomonadota</taxon>
        <taxon>Gammaproteobacteria</taxon>
        <taxon>Alteromonadales</taxon>
        <taxon>Colwelliaceae</taxon>
        <taxon>Colwellia</taxon>
    </lineage>
</organism>
<protein>
    <submittedName>
        <fullName evidence="1">Uncharacterized protein</fullName>
    </submittedName>
</protein>
<dbReference type="EMBL" id="JAKKSL010000006">
    <property type="protein sequence ID" value="MCI2285816.1"/>
    <property type="molecule type" value="Genomic_DNA"/>
</dbReference>